<evidence type="ECO:0000313" key="3">
    <source>
        <dbReference type="Proteomes" id="UP000053797"/>
    </source>
</evidence>
<reference evidence="2 3" key="1">
    <citation type="journal article" date="2015" name="Int. J. Syst. Evol. Microbiol.">
        <title>Exiguobacterium enclense sp. nov., isolated from sediment.</title>
        <authorList>
            <person name="Dastager S.G."/>
            <person name="Mawlankar R."/>
            <person name="Sonalkar V.V."/>
            <person name="Thorat M.N."/>
            <person name="Mual P."/>
            <person name="Verma A."/>
            <person name="Krishnamurthi S."/>
            <person name="Tang S.K."/>
            <person name="Li W.J."/>
        </authorList>
    </citation>
    <scope>NUCLEOTIDE SEQUENCE [LARGE SCALE GENOMIC DNA]</scope>
    <source>
        <strain evidence="2 3">NIO-1109</strain>
    </source>
</reference>
<proteinExistence type="predicted"/>
<name>A0A0V8GEZ1_9BACL</name>
<comment type="caution">
    <text evidence="2">The sequence shown here is derived from an EMBL/GenBank/DDBJ whole genome shotgun (WGS) entry which is preliminary data.</text>
</comment>
<dbReference type="AlphaFoldDB" id="A0A0V8GEZ1"/>
<accession>A0A0V8GEZ1</accession>
<dbReference type="Proteomes" id="UP000053797">
    <property type="component" value="Unassembled WGS sequence"/>
</dbReference>
<evidence type="ECO:0008006" key="4">
    <source>
        <dbReference type="Google" id="ProtNLM"/>
    </source>
</evidence>
<feature type="chain" id="PRO_5038333427" description="Bacterial EndoU nuclease domain-containing protein" evidence="1">
    <location>
        <begin position="24"/>
        <end position="200"/>
    </location>
</feature>
<sequence length="200" mass="22597">MKKVAFILVMSLLISTLSPSIFVNNKTINPRYDQERKNEYTTQINSLSIGYHTADAWAVLVGKLIIKSATRLAKIGSKTYKKVPKSKVVNALKNYKGTTYSTGSKKYVITKTDMKHMLERHHPRYWTDSKKNVKKQTFFDSKLSIKDVESIAINVAKQNRSGLSKVSSTGSKQFTGTVDGVKYVMGVEKGHIRQLYPLMK</sequence>
<feature type="signal peptide" evidence="1">
    <location>
        <begin position="1"/>
        <end position="23"/>
    </location>
</feature>
<dbReference type="EMBL" id="LNQL01000003">
    <property type="protein sequence ID" value="KSU48836.1"/>
    <property type="molecule type" value="Genomic_DNA"/>
</dbReference>
<evidence type="ECO:0000256" key="1">
    <source>
        <dbReference type="SAM" id="SignalP"/>
    </source>
</evidence>
<gene>
    <name evidence="2" type="ORF">AS033_10940</name>
</gene>
<evidence type="ECO:0000313" key="2">
    <source>
        <dbReference type="EMBL" id="KSU48836.1"/>
    </source>
</evidence>
<dbReference type="OrthoDB" id="2943911at2"/>
<protein>
    <recommendedName>
        <fullName evidence="4">Bacterial EndoU nuclease domain-containing protein</fullName>
    </recommendedName>
</protein>
<organism evidence="2 3">
    <name type="scientific">Exiguobacterium indicum</name>
    <dbReference type="NCBI Taxonomy" id="296995"/>
    <lineage>
        <taxon>Bacteria</taxon>
        <taxon>Bacillati</taxon>
        <taxon>Bacillota</taxon>
        <taxon>Bacilli</taxon>
        <taxon>Bacillales</taxon>
        <taxon>Bacillales Family XII. Incertae Sedis</taxon>
        <taxon>Exiguobacterium</taxon>
    </lineage>
</organism>
<dbReference type="RefSeq" id="WP_023466905.1">
    <property type="nucleotide sequence ID" value="NZ_FMYN01000003.1"/>
</dbReference>
<keyword evidence="1" id="KW-0732">Signal</keyword>